<feature type="binding site" evidence="2">
    <location>
        <position position="102"/>
    </location>
    <ligand>
        <name>Mn(2+)</name>
        <dbReference type="ChEBI" id="CHEBI:29035"/>
        <label>2</label>
    </ligand>
</feature>
<dbReference type="Pfam" id="PF01546">
    <property type="entry name" value="Peptidase_M20"/>
    <property type="match status" value="1"/>
</dbReference>
<feature type="domain" description="Peptidase M20 dimerisation" evidence="3">
    <location>
        <begin position="185"/>
        <end position="281"/>
    </location>
</feature>
<dbReference type="Pfam" id="PF07687">
    <property type="entry name" value="M20_dimer"/>
    <property type="match status" value="1"/>
</dbReference>
<proteinExistence type="predicted"/>
<name>A0A2S5KVG1_9PROT</name>
<dbReference type="GO" id="GO:0046872">
    <property type="term" value="F:metal ion binding"/>
    <property type="evidence" value="ECO:0007669"/>
    <property type="project" value="UniProtKB-KW"/>
</dbReference>
<evidence type="ECO:0000256" key="2">
    <source>
        <dbReference type="PIRSR" id="PIRSR005962-1"/>
    </source>
</evidence>
<dbReference type="InterPro" id="IPR017439">
    <property type="entry name" value="Amidohydrolase"/>
</dbReference>
<feature type="binding site" evidence="2">
    <location>
        <position position="356"/>
    </location>
    <ligand>
        <name>Mn(2+)</name>
        <dbReference type="ChEBI" id="CHEBI:29035"/>
        <label>2</label>
    </ligand>
</feature>
<dbReference type="Gene3D" id="3.30.70.360">
    <property type="match status" value="1"/>
</dbReference>
<evidence type="ECO:0000313" key="5">
    <source>
        <dbReference type="Proteomes" id="UP000238196"/>
    </source>
</evidence>
<comment type="caution">
    <text evidence="4">The sequence shown here is derived from an EMBL/GenBank/DDBJ whole genome shotgun (WGS) entry which is preliminary data.</text>
</comment>
<evidence type="ECO:0000256" key="1">
    <source>
        <dbReference type="ARBA" id="ARBA00022801"/>
    </source>
</evidence>
<feature type="binding site" evidence="2">
    <location>
        <position position="163"/>
    </location>
    <ligand>
        <name>Mn(2+)</name>
        <dbReference type="ChEBI" id="CHEBI:29035"/>
        <label>2</label>
    </ligand>
</feature>
<dbReference type="SUPFAM" id="SSF55031">
    <property type="entry name" value="Bacterial exopeptidase dimerisation domain"/>
    <property type="match status" value="1"/>
</dbReference>
<dbReference type="EMBL" id="PRLP01000015">
    <property type="protein sequence ID" value="PPC78489.1"/>
    <property type="molecule type" value="Genomic_DNA"/>
</dbReference>
<dbReference type="PANTHER" id="PTHR11014">
    <property type="entry name" value="PEPTIDASE M20 FAMILY MEMBER"/>
    <property type="match status" value="1"/>
</dbReference>
<dbReference type="Proteomes" id="UP000238196">
    <property type="component" value="Unassembled WGS sequence"/>
</dbReference>
<keyword evidence="1" id="KW-0378">Hydrolase</keyword>
<feature type="binding site" evidence="2">
    <location>
        <position position="104"/>
    </location>
    <ligand>
        <name>Mn(2+)</name>
        <dbReference type="ChEBI" id="CHEBI:29035"/>
        <label>2</label>
    </ligand>
</feature>
<sequence>MSFDHAYWTGLRRELHQQPELSGEEAATAQRILALFRPWQADEVHTGLGKVDGQPGTGMAFVFNGTEPGPTTLIRGELDALPIQEKGQCQHQSCTPGVAHLCGHDGHMTMVASLGATLSRQRPIKGRVILAFQPAEETGAGAVSMVQDPDFASLLPDYAFALHNVPGLPLGKVVVKAGSFNCASRGMIIRLTGKTSHAAHPENGRSPALALARLIQSLSALPQQLEGFNRVTIIHALLGEVAFGTSPGDAVLMATLRTETNDAMNFLVEAASRLAAEEAERDGLEWALEWQDVFRASVNSEEGAAQVVAACHRNGIEVEVADKGYRWSEDFGIFTEVAKNGAMFALGAGERSPQLHNPDYDFPDALLPIGNVLFLSLIRQINGLQGD</sequence>
<dbReference type="PANTHER" id="PTHR11014:SF169">
    <property type="entry name" value="CLAN MH, FAMILY M20, PEPTIDASE T-LIKE METALLOPEPTIDASE"/>
    <property type="match status" value="1"/>
</dbReference>
<dbReference type="InterPro" id="IPR002933">
    <property type="entry name" value="Peptidase_M20"/>
</dbReference>
<protein>
    <submittedName>
        <fullName evidence="4">Amidohydrolase</fullName>
    </submittedName>
</protein>
<dbReference type="InterPro" id="IPR036264">
    <property type="entry name" value="Bact_exopeptidase_dim_dom"/>
</dbReference>
<feature type="binding site" evidence="2">
    <location>
        <position position="137"/>
    </location>
    <ligand>
        <name>Mn(2+)</name>
        <dbReference type="ChEBI" id="CHEBI:29035"/>
        <label>2</label>
    </ligand>
</feature>
<comment type="cofactor">
    <cofactor evidence="2">
        <name>Mn(2+)</name>
        <dbReference type="ChEBI" id="CHEBI:29035"/>
    </cofactor>
    <text evidence="2">The Mn(2+) ion enhances activity.</text>
</comment>
<keyword evidence="2" id="KW-0479">Metal-binding</keyword>
<dbReference type="SUPFAM" id="SSF53187">
    <property type="entry name" value="Zn-dependent exopeptidases"/>
    <property type="match status" value="1"/>
</dbReference>
<evidence type="ECO:0000313" key="4">
    <source>
        <dbReference type="EMBL" id="PPC78489.1"/>
    </source>
</evidence>
<dbReference type="PIRSF" id="PIRSF005962">
    <property type="entry name" value="Pept_M20D_amidohydro"/>
    <property type="match status" value="1"/>
</dbReference>
<dbReference type="Gene3D" id="3.40.630.10">
    <property type="entry name" value="Zn peptidases"/>
    <property type="match status" value="1"/>
</dbReference>
<reference evidence="4 5" key="1">
    <citation type="submission" date="2018-02" db="EMBL/GenBank/DDBJ databases">
        <title>novel marine gammaproteobacteria from coastal saline agro ecosystem.</title>
        <authorList>
            <person name="Krishnan R."/>
            <person name="Ramesh Kumar N."/>
        </authorList>
    </citation>
    <scope>NUCLEOTIDE SEQUENCE [LARGE SCALE GENOMIC DNA]</scope>
    <source>
        <strain evidence="4 5">228</strain>
    </source>
</reference>
<evidence type="ECO:0000259" key="3">
    <source>
        <dbReference type="Pfam" id="PF07687"/>
    </source>
</evidence>
<dbReference type="AlphaFoldDB" id="A0A2S5KVG1"/>
<dbReference type="NCBIfam" id="TIGR01891">
    <property type="entry name" value="amidohydrolases"/>
    <property type="match status" value="1"/>
</dbReference>
<organism evidence="4 5">
    <name type="scientific">Proteobacteria bacterium 228</name>
    <dbReference type="NCBI Taxonomy" id="2083153"/>
    <lineage>
        <taxon>Bacteria</taxon>
        <taxon>Pseudomonadati</taxon>
        <taxon>Pseudomonadota</taxon>
    </lineage>
</organism>
<gene>
    <name evidence="4" type="ORF">C4K68_05435</name>
</gene>
<keyword evidence="2" id="KW-0464">Manganese</keyword>
<dbReference type="GO" id="GO:0016787">
    <property type="term" value="F:hydrolase activity"/>
    <property type="evidence" value="ECO:0007669"/>
    <property type="project" value="UniProtKB-KW"/>
</dbReference>
<accession>A0A2S5KVG1</accession>
<dbReference type="OrthoDB" id="9777385at2"/>
<dbReference type="InterPro" id="IPR011650">
    <property type="entry name" value="Peptidase_M20_dimer"/>
</dbReference>